<feature type="compositionally biased region" description="Polar residues" evidence="1">
    <location>
        <begin position="316"/>
        <end position="326"/>
    </location>
</feature>
<gene>
    <name evidence="2" type="ORF">MKZ38_000201</name>
</gene>
<feature type="region of interest" description="Disordered" evidence="1">
    <location>
        <begin position="160"/>
        <end position="266"/>
    </location>
</feature>
<evidence type="ECO:0000313" key="3">
    <source>
        <dbReference type="Proteomes" id="UP001201980"/>
    </source>
</evidence>
<dbReference type="Proteomes" id="UP001201980">
    <property type="component" value="Unassembled WGS sequence"/>
</dbReference>
<sequence>MIGKLDFKAYDPSKKKAPKKASTKRTRTIHNAAPVKMGHQNKPQGKQPIPATTKERLPRSLGDDTLEGGYELGAQSYEPSMHTEQSDHRDQDSTIAIDNEPASSIYHQCCGNTRVATIPAPPVPRDLLNLQDYTTSTSQQAFPLDEALAPFDATLPFLEGNDNYHSDTPSSLLESDDTPQSALEEMLWLDQKDNAPGLFPENAVPVPPPSDLPDSAENVTARPSVESVPSEPSPGAVSAASDLGQGGDCVSKPSLAATADLGPRTGDVTIEFMKATLAAKTEPRVAPPIPKVPRPSKARLSLETEVGDDDVHSQERSSLAEQNSPASPEIWETRRSRMDYGDGSNEVTFVRSRKGQRPSSAEQNRPASSQNFEAQQSKI</sequence>
<accession>A0AAD5RRS9</accession>
<name>A0AAD5RRS9_9PEZI</name>
<feature type="compositionally biased region" description="Basic residues" evidence="1">
    <location>
        <begin position="15"/>
        <end position="28"/>
    </location>
</feature>
<feature type="compositionally biased region" description="Low complexity" evidence="1">
    <location>
        <begin position="223"/>
        <end position="241"/>
    </location>
</feature>
<proteinExistence type="predicted"/>
<organism evidence="2 3">
    <name type="scientific">Zalerion maritima</name>
    <dbReference type="NCBI Taxonomy" id="339359"/>
    <lineage>
        <taxon>Eukaryota</taxon>
        <taxon>Fungi</taxon>
        <taxon>Dikarya</taxon>
        <taxon>Ascomycota</taxon>
        <taxon>Pezizomycotina</taxon>
        <taxon>Sordariomycetes</taxon>
        <taxon>Lulworthiomycetidae</taxon>
        <taxon>Lulworthiales</taxon>
        <taxon>Lulworthiaceae</taxon>
        <taxon>Zalerion</taxon>
    </lineage>
</organism>
<protein>
    <submittedName>
        <fullName evidence="2">Uncharacterized protein</fullName>
    </submittedName>
</protein>
<feature type="compositionally biased region" description="Basic and acidic residues" evidence="1">
    <location>
        <begin position="1"/>
        <end position="14"/>
    </location>
</feature>
<dbReference type="AlphaFoldDB" id="A0AAD5RRS9"/>
<feature type="compositionally biased region" description="Basic and acidic residues" evidence="1">
    <location>
        <begin position="53"/>
        <end position="62"/>
    </location>
</feature>
<feature type="region of interest" description="Disordered" evidence="1">
    <location>
        <begin position="1"/>
        <end position="100"/>
    </location>
</feature>
<dbReference type="EMBL" id="JAKWBI020000104">
    <property type="protein sequence ID" value="KAJ2902722.1"/>
    <property type="molecule type" value="Genomic_DNA"/>
</dbReference>
<feature type="region of interest" description="Disordered" evidence="1">
    <location>
        <begin position="278"/>
        <end position="379"/>
    </location>
</feature>
<evidence type="ECO:0000313" key="2">
    <source>
        <dbReference type="EMBL" id="KAJ2902722.1"/>
    </source>
</evidence>
<feature type="compositionally biased region" description="Basic and acidic residues" evidence="1">
    <location>
        <begin position="331"/>
        <end position="340"/>
    </location>
</feature>
<feature type="compositionally biased region" description="Polar residues" evidence="1">
    <location>
        <begin position="357"/>
        <end position="379"/>
    </location>
</feature>
<evidence type="ECO:0000256" key="1">
    <source>
        <dbReference type="SAM" id="MobiDB-lite"/>
    </source>
</evidence>
<comment type="caution">
    <text evidence="2">The sequence shown here is derived from an EMBL/GenBank/DDBJ whole genome shotgun (WGS) entry which is preliminary data.</text>
</comment>
<reference evidence="2" key="1">
    <citation type="submission" date="2022-07" db="EMBL/GenBank/DDBJ databases">
        <title>Draft genome sequence of Zalerion maritima ATCC 34329, a (micro)plastics degrading marine fungus.</title>
        <authorList>
            <person name="Paco A."/>
            <person name="Goncalves M.F.M."/>
            <person name="Rocha-Santos T.A.P."/>
            <person name="Alves A."/>
        </authorList>
    </citation>
    <scope>NUCLEOTIDE SEQUENCE</scope>
    <source>
        <strain evidence="2">ATCC 34329</strain>
    </source>
</reference>
<keyword evidence="3" id="KW-1185">Reference proteome</keyword>
<feature type="compositionally biased region" description="Polar residues" evidence="1">
    <location>
        <begin position="166"/>
        <end position="181"/>
    </location>
</feature>